<proteinExistence type="predicted"/>
<protein>
    <submittedName>
        <fullName evidence="2">Uncharacterized protein</fullName>
    </submittedName>
</protein>
<organism evidence="2 3">
    <name type="scientific">Schizophyllum amplum</name>
    <dbReference type="NCBI Taxonomy" id="97359"/>
    <lineage>
        <taxon>Eukaryota</taxon>
        <taxon>Fungi</taxon>
        <taxon>Dikarya</taxon>
        <taxon>Basidiomycota</taxon>
        <taxon>Agaricomycotina</taxon>
        <taxon>Agaricomycetes</taxon>
        <taxon>Agaricomycetidae</taxon>
        <taxon>Agaricales</taxon>
        <taxon>Schizophyllaceae</taxon>
        <taxon>Schizophyllum</taxon>
    </lineage>
</organism>
<evidence type="ECO:0000313" key="2">
    <source>
        <dbReference type="EMBL" id="TRM60591.1"/>
    </source>
</evidence>
<gene>
    <name evidence="2" type="ORF">BD626DRAFT_504582</name>
</gene>
<evidence type="ECO:0000313" key="3">
    <source>
        <dbReference type="Proteomes" id="UP000320762"/>
    </source>
</evidence>
<dbReference type="Proteomes" id="UP000320762">
    <property type="component" value="Unassembled WGS sequence"/>
</dbReference>
<dbReference type="EMBL" id="VDMD01000021">
    <property type="protein sequence ID" value="TRM60591.1"/>
    <property type="molecule type" value="Genomic_DNA"/>
</dbReference>
<name>A0A550C721_9AGAR</name>
<feature type="region of interest" description="Disordered" evidence="1">
    <location>
        <begin position="46"/>
        <end position="65"/>
    </location>
</feature>
<sequence>MVLQSRRRHHRSTPKDGAFLRHLVSPVNHLLAADTTIFCLTQSGQAWASSRTPPPPAMIQRGYSQ</sequence>
<accession>A0A550C721</accession>
<evidence type="ECO:0000256" key="1">
    <source>
        <dbReference type="SAM" id="MobiDB-lite"/>
    </source>
</evidence>
<keyword evidence="3" id="KW-1185">Reference proteome</keyword>
<dbReference type="AlphaFoldDB" id="A0A550C721"/>
<reference evidence="2 3" key="1">
    <citation type="journal article" date="2019" name="New Phytol.">
        <title>Comparative genomics reveals unique wood-decay strategies and fruiting body development in the Schizophyllaceae.</title>
        <authorList>
            <person name="Almasi E."/>
            <person name="Sahu N."/>
            <person name="Krizsan K."/>
            <person name="Balint B."/>
            <person name="Kovacs G.M."/>
            <person name="Kiss B."/>
            <person name="Cseklye J."/>
            <person name="Drula E."/>
            <person name="Henrissat B."/>
            <person name="Nagy I."/>
            <person name="Chovatia M."/>
            <person name="Adam C."/>
            <person name="LaButti K."/>
            <person name="Lipzen A."/>
            <person name="Riley R."/>
            <person name="Grigoriev I.V."/>
            <person name="Nagy L.G."/>
        </authorList>
    </citation>
    <scope>NUCLEOTIDE SEQUENCE [LARGE SCALE GENOMIC DNA]</scope>
    <source>
        <strain evidence="2 3">NL-1724</strain>
    </source>
</reference>
<comment type="caution">
    <text evidence="2">The sequence shown here is derived from an EMBL/GenBank/DDBJ whole genome shotgun (WGS) entry which is preliminary data.</text>
</comment>